<proteinExistence type="inferred from homology"/>
<evidence type="ECO:0000256" key="5">
    <source>
        <dbReference type="SAM" id="SignalP"/>
    </source>
</evidence>
<keyword evidence="5" id="KW-0732">Signal</keyword>
<keyword evidence="2 4" id="KW-0813">Transport</keyword>
<evidence type="ECO:0000313" key="7">
    <source>
        <dbReference type="EMBL" id="KAG6433699.1"/>
    </source>
</evidence>
<comment type="function">
    <text evidence="4">Plant non-specific lipid-transfer proteins transfer phospholipids as well as galactolipids across membranes. May play a role in wax or cutin deposition in the cell walls of expanding epidermal cells and certain secretory tissues.</text>
</comment>
<dbReference type="SUPFAM" id="SSF47699">
    <property type="entry name" value="Bifunctional inhibitor/lipid-transfer protein/seed storage 2S albumin"/>
    <property type="match status" value="1"/>
</dbReference>
<dbReference type="PANTHER" id="PTHR33076">
    <property type="entry name" value="NON-SPECIFIC LIPID-TRANSFER PROTEIN 2-RELATED"/>
    <property type="match status" value="1"/>
</dbReference>
<name>A0A8X8YKU5_SALSN</name>
<dbReference type="PRINTS" id="PR00382">
    <property type="entry name" value="LIPIDTRNSFER"/>
</dbReference>
<keyword evidence="8" id="KW-1185">Reference proteome</keyword>
<evidence type="ECO:0000259" key="6">
    <source>
        <dbReference type="SMART" id="SM00499"/>
    </source>
</evidence>
<evidence type="ECO:0000256" key="4">
    <source>
        <dbReference type="RuleBase" id="RU000628"/>
    </source>
</evidence>
<dbReference type="Gene3D" id="1.10.110.10">
    <property type="entry name" value="Plant lipid-transfer and hydrophobic proteins"/>
    <property type="match status" value="1"/>
</dbReference>
<dbReference type="InterPro" id="IPR000528">
    <property type="entry name" value="Plant_nsLTP"/>
</dbReference>
<comment type="caution">
    <text evidence="7">The sequence shown here is derived from an EMBL/GenBank/DDBJ whole genome shotgun (WGS) entry which is preliminary data.</text>
</comment>
<dbReference type="GO" id="GO:0006869">
    <property type="term" value="P:lipid transport"/>
    <property type="evidence" value="ECO:0007669"/>
    <property type="project" value="InterPro"/>
</dbReference>
<evidence type="ECO:0000256" key="1">
    <source>
        <dbReference type="ARBA" id="ARBA00009748"/>
    </source>
</evidence>
<dbReference type="SMART" id="SM00499">
    <property type="entry name" value="AAI"/>
    <property type="match status" value="1"/>
</dbReference>
<protein>
    <recommendedName>
        <fullName evidence="4">Non-specific lipid-transfer protein</fullName>
    </recommendedName>
</protein>
<feature type="chain" id="PRO_5036491971" description="Non-specific lipid-transfer protein" evidence="5">
    <location>
        <begin position="20"/>
        <end position="137"/>
    </location>
</feature>
<comment type="similarity">
    <text evidence="1 4">Belongs to the plant LTP family.</text>
</comment>
<reference evidence="7" key="1">
    <citation type="submission" date="2018-01" db="EMBL/GenBank/DDBJ databases">
        <authorList>
            <person name="Mao J.F."/>
        </authorList>
    </citation>
    <scope>NUCLEOTIDE SEQUENCE</scope>
    <source>
        <strain evidence="7">Huo1</strain>
        <tissue evidence="7">Leaf</tissue>
    </source>
</reference>
<keyword evidence="3 4" id="KW-0446">Lipid-binding</keyword>
<dbReference type="GO" id="GO:0008289">
    <property type="term" value="F:lipid binding"/>
    <property type="evidence" value="ECO:0007669"/>
    <property type="project" value="UniProtKB-KW"/>
</dbReference>
<dbReference type="EMBL" id="PNBA02000002">
    <property type="protein sequence ID" value="KAG6433699.1"/>
    <property type="molecule type" value="Genomic_DNA"/>
</dbReference>
<sequence>MEKAIIMLIMAVVAAAAAAQGEAAVSCSTVMTDLSPCINYVMYGGAQVPPVNCCQGIRSLYNQATSTPDRQTVCSCLKSVANSATPAIITNAAALPSKCGVNIPYKISPSTDCSTMVESDWGFSSNDGAEDRTTKEY</sequence>
<accession>A0A8X8YKU5</accession>
<dbReference type="PROSITE" id="PS00597">
    <property type="entry name" value="PLANT_LTP"/>
    <property type="match status" value="1"/>
</dbReference>
<dbReference type="Proteomes" id="UP000298416">
    <property type="component" value="Unassembled WGS sequence"/>
</dbReference>
<dbReference type="InterPro" id="IPR036312">
    <property type="entry name" value="Bifun_inhib/LTP/seed_sf"/>
</dbReference>
<evidence type="ECO:0000256" key="3">
    <source>
        <dbReference type="ARBA" id="ARBA00023121"/>
    </source>
</evidence>
<dbReference type="InterPro" id="IPR016140">
    <property type="entry name" value="Bifunc_inhib/LTP/seed_store"/>
</dbReference>
<organism evidence="7">
    <name type="scientific">Salvia splendens</name>
    <name type="common">Scarlet sage</name>
    <dbReference type="NCBI Taxonomy" id="180675"/>
    <lineage>
        <taxon>Eukaryota</taxon>
        <taxon>Viridiplantae</taxon>
        <taxon>Streptophyta</taxon>
        <taxon>Embryophyta</taxon>
        <taxon>Tracheophyta</taxon>
        <taxon>Spermatophyta</taxon>
        <taxon>Magnoliopsida</taxon>
        <taxon>eudicotyledons</taxon>
        <taxon>Gunneridae</taxon>
        <taxon>Pentapetalae</taxon>
        <taxon>asterids</taxon>
        <taxon>lamiids</taxon>
        <taxon>Lamiales</taxon>
        <taxon>Lamiaceae</taxon>
        <taxon>Nepetoideae</taxon>
        <taxon>Mentheae</taxon>
        <taxon>Salviinae</taxon>
        <taxon>Salvia</taxon>
        <taxon>Salvia subgen. Calosphace</taxon>
        <taxon>core Calosphace</taxon>
    </lineage>
</organism>
<feature type="signal peptide" evidence="5">
    <location>
        <begin position="1"/>
        <end position="19"/>
    </location>
</feature>
<feature type="domain" description="Bifunctional inhibitor/plant lipid transfer protein/seed storage helical" evidence="6">
    <location>
        <begin position="27"/>
        <end position="113"/>
    </location>
</feature>
<dbReference type="Pfam" id="PF00234">
    <property type="entry name" value="Tryp_alpha_amyl"/>
    <property type="match status" value="1"/>
</dbReference>
<dbReference type="AlphaFoldDB" id="A0A8X8YKU5"/>
<gene>
    <name evidence="7" type="ORF">SASPL_105314</name>
</gene>
<reference evidence="7" key="2">
    <citation type="submission" date="2020-08" db="EMBL/GenBank/DDBJ databases">
        <title>Plant Genome Project.</title>
        <authorList>
            <person name="Zhang R.-G."/>
        </authorList>
    </citation>
    <scope>NUCLEOTIDE SEQUENCE</scope>
    <source>
        <strain evidence="7">Huo1</strain>
        <tissue evidence="7">Leaf</tissue>
    </source>
</reference>
<dbReference type="CDD" id="cd01960">
    <property type="entry name" value="nsLTP1"/>
    <property type="match status" value="1"/>
</dbReference>
<evidence type="ECO:0000256" key="2">
    <source>
        <dbReference type="ARBA" id="ARBA00022448"/>
    </source>
</evidence>
<evidence type="ECO:0000313" key="8">
    <source>
        <dbReference type="Proteomes" id="UP000298416"/>
    </source>
</evidence>